<evidence type="ECO:0000313" key="7">
    <source>
        <dbReference type="Proteomes" id="UP000644756"/>
    </source>
</evidence>
<evidence type="ECO:0000259" key="5">
    <source>
        <dbReference type="PROSITE" id="PS50931"/>
    </source>
</evidence>
<evidence type="ECO:0000256" key="1">
    <source>
        <dbReference type="ARBA" id="ARBA00009437"/>
    </source>
</evidence>
<dbReference type="InterPro" id="IPR000847">
    <property type="entry name" value="LysR_HTH_N"/>
</dbReference>
<organism evidence="6 7">
    <name type="scientific">Paenibacillus abyssi</name>
    <dbReference type="NCBI Taxonomy" id="1340531"/>
    <lineage>
        <taxon>Bacteria</taxon>
        <taxon>Bacillati</taxon>
        <taxon>Bacillota</taxon>
        <taxon>Bacilli</taxon>
        <taxon>Bacillales</taxon>
        <taxon>Paenibacillaceae</taxon>
        <taxon>Paenibacillus</taxon>
    </lineage>
</organism>
<reference evidence="6" key="2">
    <citation type="submission" date="2020-09" db="EMBL/GenBank/DDBJ databases">
        <authorList>
            <person name="Sun Q."/>
            <person name="Zhou Y."/>
        </authorList>
    </citation>
    <scope>NUCLEOTIDE SEQUENCE</scope>
    <source>
        <strain evidence="6">CGMCC 1.12987</strain>
    </source>
</reference>
<gene>
    <name evidence="6" type="ORF">GCM10010916_17330</name>
</gene>
<accession>A0A917CY64</accession>
<dbReference type="InterPro" id="IPR005119">
    <property type="entry name" value="LysR_subst-bd"/>
</dbReference>
<evidence type="ECO:0000313" key="6">
    <source>
        <dbReference type="EMBL" id="GGG00730.1"/>
    </source>
</evidence>
<dbReference type="SUPFAM" id="SSF53850">
    <property type="entry name" value="Periplasmic binding protein-like II"/>
    <property type="match status" value="1"/>
</dbReference>
<dbReference type="EMBL" id="BMGR01000005">
    <property type="protein sequence ID" value="GGG00730.1"/>
    <property type="molecule type" value="Genomic_DNA"/>
</dbReference>
<keyword evidence="3" id="KW-0238">DNA-binding</keyword>
<dbReference type="RefSeq" id="WP_188530674.1">
    <property type="nucleotide sequence ID" value="NZ_BMGR01000005.1"/>
</dbReference>
<comment type="caution">
    <text evidence="6">The sequence shown here is derived from an EMBL/GenBank/DDBJ whole genome shotgun (WGS) entry which is preliminary data.</text>
</comment>
<evidence type="ECO:0000256" key="2">
    <source>
        <dbReference type="ARBA" id="ARBA00023015"/>
    </source>
</evidence>
<keyword evidence="4" id="KW-0804">Transcription</keyword>
<name>A0A917CY64_9BACL</name>
<sequence>MNLEQIKTFISVHQLGSFQKAAEQLYLPQPTVSHRIHQLEKNLGKRLIERRKGENRLTLEGKAFVPYALKIIEAIDQGQVAVEKVALGGRSKLEICCTNSLSAYVLTDLLKSFIDKFPQIHIKVQSFSTLEVIHHVKMGSCRIGLSRYSIEDSSLTFRLINNEHIYFIVSSKHPLARKSSISLREVAKQPLILYQKGTQYRETIEFTFNRMNIPYHIHYEMNNLELIKQLVTGNYGATLFAPSYMGEELKSGSLVKIPIRNNPFPMRPTFIVCDKEKLSAEDKLFYDHVIAALAVNLPS</sequence>
<dbReference type="PROSITE" id="PS50931">
    <property type="entry name" value="HTH_LYSR"/>
    <property type="match status" value="1"/>
</dbReference>
<dbReference type="Gene3D" id="3.40.190.290">
    <property type="match status" value="1"/>
</dbReference>
<dbReference type="SUPFAM" id="SSF46785">
    <property type="entry name" value="Winged helix' DNA-binding domain"/>
    <property type="match status" value="1"/>
</dbReference>
<dbReference type="GO" id="GO:0000976">
    <property type="term" value="F:transcription cis-regulatory region binding"/>
    <property type="evidence" value="ECO:0007669"/>
    <property type="project" value="TreeGrafter"/>
</dbReference>
<dbReference type="InterPro" id="IPR036390">
    <property type="entry name" value="WH_DNA-bd_sf"/>
</dbReference>
<keyword evidence="7" id="KW-1185">Reference proteome</keyword>
<proteinExistence type="inferred from homology"/>
<dbReference type="Pfam" id="PF00126">
    <property type="entry name" value="HTH_1"/>
    <property type="match status" value="1"/>
</dbReference>
<evidence type="ECO:0000256" key="4">
    <source>
        <dbReference type="ARBA" id="ARBA00023163"/>
    </source>
</evidence>
<keyword evidence="2" id="KW-0805">Transcription regulation</keyword>
<dbReference type="PRINTS" id="PR00039">
    <property type="entry name" value="HTHLYSR"/>
</dbReference>
<reference evidence="6" key="1">
    <citation type="journal article" date="2014" name="Int. J. Syst. Evol. Microbiol.">
        <title>Complete genome sequence of Corynebacterium casei LMG S-19264T (=DSM 44701T), isolated from a smear-ripened cheese.</title>
        <authorList>
            <consortium name="US DOE Joint Genome Institute (JGI-PGF)"/>
            <person name="Walter F."/>
            <person name="Albersmeier A."/>
            <person name="Kalinowski J."/>
            <person name="Ruckert C."/>
        </authorList>
    </citation>
    <scope>NUCLEOTIDE SEQUENCE</scope>
    <source>
        <strain evidence="6">CGMCC 1.12987</strain>
    </source>
</reference>
<dbReference type="FunFam" id="1.10.10.10:FF:000001">
    <property type="entry name" value="LysR family transcriptional regulator"/>
    <property type="match status" value="1"/>
</dbReference>
<comment type="similarity">
    <text evidence="1">Belongs to the LysR transcriptional regulatory family.</text>
</comment>
<dbReference type="GO" id="GO:0003700">
    <property type="term" value="F:DNA-binding transcription factor activity"/>
    <property type="evidence" value="ECO:0007669"/>
    <property type="project" value="InterPro"/>
</dbReference>
<dbReference type="CDD" id="cd05466">
    <property type="entry name" value="PBP2_LTTR_substrate"/>
    <property type="match status" value="1"/>
</dbReference>
<dbReference type="AlphaFoldDB" id="A0A917CY64"/>
<dbReference type="InterPro" id="IPR036388">
    <property type="entry name" value="WH-like_DNA-bd_sf"/>
</dbReference>
<dbReference type="Gene3D" id="1.10.10.10">
    <property type="entry name" value="Winged helix-like DNA-binding domain superfamily/Winged helix DNA-binding domain"/>
    <property type="match status" value="1"/>
</dbReference>
<evidence type="ECO:0000256" key="3">
    <source>
        <dbReference type="ARBA" id="ARBA00023125"/>
    </source>
</evidence>
<dbReference type="PANTHER" id="PTHR30126">
    <property type="entry name" value="HTH-TYPE TRANSCRIPTIONAL REGULATOR"/>
    <property type="match status" value="1"/>
</dbReference>
<feature type="domain" description="HTH lysR-type" evidence="5">
    <location>
        <begin position="1"/>
        <end position="58"/>
    </location>
</feature>
<dbReference type="Pfam" id="PF03466">
    <property type="entry name" value="LysR_substrate"/>
    <property type="match status" value="1"/>
</dbReference>
<dbReference type="PANTHER" id="PTHR30126:SF40">
    <property type="entry name" value="HTH-TYPE TRANSCRIPTIONAL REGULATOR GLTR"/>
    <property type="match status" value="1"/>
</dbReference>
<dbReference type="Proteomes" id="UP000644756">
    <property type="component" value="Unassembled WGS sequence"/>
</dbReference>
<protein>
    <submittedName>
        <fullName evidence="6">LysR family transcriptional regulator</fullName>
    </submittedName>
</protein>